<proteinExistence type="predicted"/>
<protein>
    <recommendedName>
        <fullName evidence="3">Phage repressor protein C, contains Cro/C1-type HTH and peptisase s24 domains</fullName>
    </recommendedName>
</protein>
<dbReference type="Proteomes" id="UP000186019">
    <property type="component" value="Unassembled WGS sequence"/>
</dbReference>
<dbReference type="AlphaFoldDB" id="A0A1N7H6X1"/>
<sequence>MDRFDLQTLRDIADEGIARHGLRGYARKLGLDVSTMRSLRDGRDMQISKLIQIVEAMGMGLMLGPAQHTDSPRPLRPDAPAAPAISGDLHVIPYHASAAKVQGGRMQTPIALNADWLRMRGWPAQDLRCIVAPETAHGAALGCVTRGSLCILDCSEAWPSDHALWAYIEGGKMRLGHVGRPAAGTLIFAGDALCAAPRMVTGAELERIQPLGRIVWAGAPPCAAAPRHGGGPISES</sequence>
<keyword evidence="2" id="KW-1185">Reference proteome</keyword>
<reference evidence="1 2" key="1">
    <citation type="submission" date="2017-01" db="EMBL/GenBank/DDBJ databases">
        <authorList>
            <person name="Mah S.A."/>
            <person name="Swanson W.J."/>
            <person name="Moy G.W."/>
            <person name="Vacquier V.D."/>
        </authorList>
    </citation>
    <scope>NUCLEOTIDE SEQUENCE [LARGE SCALE GENOMIC DNA]</scope>
    <source>
        <strain evidence="1 2">DSM 29590</strain>
    </source>
</reference>
<organism evidence="1 2">
    <name type="scientific">Roseovarius nanhaiticus</name>
    <dbReference type="NCBI Taxonomy" id="573024"/>
    <lineage>
        <taxon>Bacteria</taxon>
        <taxon>Pseudomonadati</taxon>
        <taxon>Pseudomonadota</taxon>
        <taxon>Alphaproteobacteria</taxon>
        <taxon>Rhodobacterales</taxon>
        <taxon>Roseobacteraceae</taxon>
        <taxon>Roseovarius</taxon>
    </lineage>
</organism>
<gene>
    <name evidence="1" type="ORF">SAMN05421666_2604</name>
</gene>
<accession>A0A1N7H6X1</accession>
<dbReference type="OrthoDB" id="528805at2"/>
<dbReference type="RefSeq" id="WP_076534613.1">
    <property type="nucleotide sequence ID" value="NZ_FOAC01000003.1"/>
</dbReference>
<evidence type="ECO:0000313" key="2">
    <source>
        <dbReference type="Proteomes" id="UP000186019"/>
    </source>
</evidence>
<evidence type="ECO:0008006" key="3">
    <source>
        <dbReference type="Google" id="ProtNLM"/>
    </source>
</evidence>
<evidence type="ECO:0000313" key="1">
    <source>
        <dbReference type="EMBL" id="SIS20627.1"/>
    </source>
</evidence>
<dbReference type="EMBL" id="FTNV01000002">
    <property type="protein sequence ID" value="SIS20627.1"/>
    <property type="molecule type" value="Genomic_DNA"/>
</dbReference>
<dbReference type="STRING" id="573024.SAMN05216208_2715"/>
<name>A0A1N7H6X1_9RHOB</name>